<organism evidence="2 3">
    <name type="scientific">Halobiforma nitratireducens JCM 10879</name>
    <dbReference type="NCBI Taxonomy" id="1227454"/>
    <lineage>
        <taxon>Archaea</taxon>
        <taxon>Methanobacteriati</taxon>
        <taxon>Methanobacteriota</taxon>
        <taxon>Stenosarchaea group</taxon>
        <taxon>Halobacteria</taxon>
        <taxon>Halobacteriales</taxon>
        <taxon>Natrialbaceae</taxon>
        <taxon>Halobiforma</taxon>
    </lineage>
</organism>
<dbReference type="Proteomes" id="UP000011607">
    <property type="component" value="Unassembled WGS sequence"/>
</dbReference>
<protein>
    <recommendedName>
        <fullName evidence="1">TiaS C-terminal zinc ribbon domain-containing protein</fullName>
    </recommendedName>
</protein>
<dbReference type="PATRIC" id="fig|1227454.3.peg.374"/>
<dbReference type="PANTHER" id="PTHR40705:SF1">
    <property type="entry name" value="TRNA(ILE2) 2-AGMATINYLCYTIDINE SYNTHETASE TIAS"/>
    <property type="match status" value="1"/>
</dbReference>
<feature type="domain" description="TiaS C-terminal zinc ribbon" evidence="1">
    <location>
        <begin position="16"/>
        <end position="55"/>
    </location>
</feature>
<sequence length="87" mass="9780">EKFAARDLVDTELATPICPDCERTMESAGRDQGYRCRDCDTSAATKREVSIDRDLESGWYEVPPCARRHVAKPLVRGGFDAPTHPER</sequence>
<evidence type="ECO:0000313" key="2">
    <source>
        <dbReference type="EMBL" id="EMA45987.1"/>
    </source>
</evidence>
<evidence type="ECO:0000259" key="1">
    <source>
        <dbReference type="Pfam" id="PF23783"/>
    </source>
</evidence>
<evidence type="ECO:0000313" key="3">
    <source>
        <dbReference type="Proteomes" id="UP000011607"/>
    </source>
</evidence>
<dbReference type="PANTHER" id="PTHR40705">
    <property type="entry name" value="TRNA(ILE2) 2-AGMATINYLCYTIDINE SYNTHETASE TIAS"/>
    <property type="match status" value="1"/>
</dbReference>
<dbReference type="Pfam" id="PF23783">
    <property type="entry name" value="Zn_ribbon_TiaS"/>
    <property type="match status" value="1"/>
</dbReference>
<dbReference type="eggNOG" id="arCOG01115">
    <property type="taxonomic scope" value="Archaea"/>
</dbReference>
<reference evidence="2 3" key="1">
    <citation type="journal article" date="2014" name="PLoS Genet.">
        <title>Phylogenetically driven sequencing of extremely halophilic archaea reveals strategies for static and dynamic osmo-response.</title>
        <authorList>
            <person name="Becker E.A."/>
            <person name="Seitzer P.M."/>
            <person name="Tritt A."/>
            <person name="Larsen D."/>
            <person name="Krusor M."/>
            <person name="Yao A.I."/>
            <person name="Wu D."/>
            <person name="Madern D."/>
            <person name="Eisen J.A."/>
            <person name="Darling A.E."/>
            <person name="Facciotti M.T."/>
        </authorList>
    </citation>
    <scope>NUCLEOTIDE SEQUENCE [LARGE SCALE GENOMIC DNA]</scope>
    <source>
        <strain evidence="2 3">JCM 10879</strain>
    </source>
</reference>
<feature type="non-terminal residue" evidence="2">
    <location>
        <position position="1"/>
    </location>
</feature>
<dbReference type="Gene3D" id="2.40.50.1010">
    <property type="match status" value="1"/>
</dbReference>
<dbReference type="AlphaFoldDB" id="M0MJX0"/>
<proteinExistence type="predicted"/>
<accession>M0MJX0</accession>
<dbReference type="InterPro" id="IPR055394">
    <property type="entry name" value="Zn_ribbon_TiaS"/>
</dbReference>
<comment type="caution">
    <text evidence="2">The sequence shown here is derived from an EMBL/GenBank/DDBJ whole genome shotgun (WGS) entry which is preliminary data.</text>
</comment>
<name>M0MJX0_9EURY</name>
<keyword evidence="3" id="KW-1185">Reference proteome</keyword>
<gene>
    <name evidence="2" type="ORF">C446_01873</name>
</gene>
<dbReference type="EMBL" id="AOMA01000012">
    <property type="protein sequence ID" value="EMA45987.1"/>
    <property type="molecule type" value="Genomic_DNA"/>
</dbReference>